<dbReference type="Pfam" id="PF04149">
    <property type="entry name" value="DUF397"/>
    <property type="match status" value="1"/>
</dbReference>
<sequence length="69" mass="7110">MDLVKWQKSSFSGQASNCVNLAAVSSGTVWMRESDDPAVVLATTPAALSGLLAAIRMGCLPATSAREIG</sequence>
<evidence type="ECO:0000313" key="2">
    <source>
        <dbReference type="EMBL" id="TDC69277.1"/>
    </source>
</evidence>
<reference evidence="2 3" key="1">
    <citation type="submission" date="2019-03" db="EMBL/GenBank/DDBJ databases">
        <title>Draft genome sequences of novel Actinobacteria.</title>
        <authorList>
            <person name="Sahin N."/>
            <person name="Ay H."/>
            <person name="Saygin H."/>
        </authorList>
    </citation>
    <scope>NUCLEOTIDE SEQUENCE [LARGE SCALE GENOMIC DNA]</scope>
    <source>
        <strain evidence="2 3">DSM 41900</strain>
    </source>
</reference>
<evidence type="ECO:0000313" key="3">
    <source>
        <dbReference type="Proteomes" id="UP000295345"/>
    </source>
</evidence>
<comment type="caution">
    <text evidence="2">The sequence shown here is derived from an EMBL/GenBank/DDBJ whole genome shotgun (WGS) entry which is preliminary data.</text>
</comment>
<protein>
    <submittedName>
        <fullName evidence="2">DUF397 domain-containing protein</fullName>
    </submittedName>
</protein>
<organism evidence="2 3">
    <name type="scientific">Streptomyces hainanensis</name>
    <dbReference type="NCBI Taxonomy" id="402648"/>
    <lineage>
        <taxon>Bacteria</taxon>
        <taxon>Bacillati</taxon>
        <taxon>Actinomycetota</taxon>
        <taxon>Actinomycetes</taxon>
        <taxon>Kitasatosporales</taxon>
        <taxon>Streptomycetaceae</taxon>
        <taxon>Streptomyces</taxon>
    </lineage>
</organism>
<dbReference type="EMBL" id="SMKI01000342">
    <property type="protein sequence ID" value="TDC69277.1"/>
    <property type="molecule type" value="Genomic_DNA"/>
</dbReference>
<dbReference type="InterPro" id="IPR007278">
    <property type="entry name" value="DUF397"/>
</dbReference>
<dbReference type="RefSeq" id="WP_132820612.1">
    <property type="nucleotide sequence ID" value="NZ_SMKI01000342.1"/>
</dbReference>
<name>A0A4R4SYD5_9ACTN</name>
<dbReference type="Proteomes" id="UP000295345">
    <property type="component" value="Unassembled WGS sequence"/>
</dbReference>
<keyword evidence="3" id="KW-1185">Reference proteome</keyword>
<accession>A0A4R4SYD5</accession>
<dbReference type="AlphaFoldDB" id="A0A4R4SYD5"/>
<dbReference type="OrthoDB" id="4288416at2"/>
<evidence type="ECO:0000259" key="1">
    <source>
        <dbReference type="Pfam" id="PF04149"/>
    </source>
</evidence>
<gene>
    <name evidence="2" type="ORF">E1283_26145</name>
</gene>
<feature type="domain" description="DUF397" evidence="1">
    <location>
        <begin position="5"/>
        <end position="56"/>
    </location>
</feature>
<proteinExistence type="predicted"/>